<proteinExistence type="predicted"/>
<comment type="caution">
    <text evidence="1">The sequence shown here is derived from an EMBL/GenBank/DDBJ whole genome shotgun (WGS) entry which is preliminary data.</text>
</comment>
<evidence type="ECO:0000313" key="1">
    <source>
        <dbReference type="EMBL" id="MBA0752051.1"/>
    </source>
</evidence>
<dbReference type="EMBL" id="JABEZY010000013">
    <property type="protein sequence ID" value="MBA0752051.1"/>
    <property type="molecule type" value="Genomic_DNA"/>
</dbReference>
<evidence type="ECO:0000313" key="2">
    <source>
        <dbReference type="Proteomes" id="UP000593579"/>
    </source>
</evidence>
<gene>
    <name evidence="1" type="ORF">Gogos_000923</name>
</gene>
<dbReference type="Proteomes" id="UP000593579">
    <property type="component" value="Unassembled WGS sequence"/>
</dbReference>
<dbReference type="AlphaFoldDB" id="A0A7J9CUI6"/>
<organism evidence="1 2">
    <name type="scientific">Gossypium gossypioides</name>
    <name type="common">Mexican cotton</name>
    <name type="synonym">Selera gossypioides</name>
    <dbReference type="NCBI Taxonomy" id="34282"/>
    <lineage>
        <taxon>Eukaryota</taxon>
        <taxon>Viridiplantae</taxon>
        <taxon>Streptophyta</taxon>
        <taxon>Embryophyta</taxon>
        <taxon>Tracheophyta</taxon>
        <taxon>Spermatophyta</taxon>
        <taxon>Magnoliopsida</taxon>
        <taxon>eudicotyledons</taxon>
        <taxon>Gunneridae</taxon>
        <taxon>Pentapetalae</taxon>
        <taxon>rosids</taxon>
        <taxon>malvids</taxon>
        <taxon>Malvales</taxon>
        <taxon>Malvaceae</taxon>
        <taxon>Malvoideae</taxon>
        <taxon>Gossypium</taxon>
    </lineage>
</organism>
<keyword evidence="2" id="KW-1185">Reference proteome</keyword>
<sequence length="26" mass="2879">MIHVTVLILLKGVPFPRSLQLAFDIG</sequence>
<name>A0A7J9CUI6_GOSGO</name>
<protein>
    <submittedName>
        <fullName evidence="1">Uncharacterized protein</fullName>
    </submittedName>
</protein>
<dbReference type="OrthoDB" id="1860665at2759"/>
<accession>A0A7J9CUI6</accession>
<reference evidence="1 2" key="1">
    <citation type="journal article" date="2019" name="Genome Biol. Evol.">
        <title>Insights into the evolution of the New World diploid cottons (Gossypium, subgenus Houzingenia) based on genome sequencing.</title>
        <authorList>
            <person name="Grover C.E."/>
            <person name="Arick M.A. 2nd"/>
            <person name="Thrash A."/>
            <person name="Conover J.L."/>
            <person name="Sanders W.S."/>
            <person name="Peterson D.G."/>
            <person name="Frelichowski J.E."/>
            <person name="Scheffler J.A."/>
            <person name="Scheffler B.E."/>
            <person name="Wendel J.F."/>
        </authorList>
    </citation>
    <scope>NUCLEOTIDE SEQUENCE [LARGE SCALE GENOMIC DNA]</scope>
    <source>
        <strain evidence="1">5</strain>
        <tissue evidence="1">Leaf</tissue>
    </source>
</reference>